<evidence type="ECO:0000313" key="9">
    <source>
        <dbReference type="Proteomes" id="UP000054560"/>
    </source>
</evidence>
<dbReference type="GeneID" id="25903845"/>
<keyword evidence="5" id="KW-0687">Ribonucleoprotein</keyword>
<dbReference type="AlphaFoldDB" id="A0A0L0G6D9"/>
<organism evidence="8 9">
    <name type="scientific">Sphaeroforma arctica JP610</name>
    <dbReference type="NCBI Taxonomy" id="667725"/>
    <lineage>
        <taxon>Eukaryota</taxon>
        <taxon>Ichthyosporea</taxon>
        <taxon>Ichthyophonida</taxon>
        <taxon>Sphaeroforma</taxon>
    </lineage>
</organism>
<evidence type="ECO:0000313" key="8">
    <source>
        <dbReference type="EMBL" id="KNC84446.1"/>
    </source>
</evidence>
<sequence length="98" mass="10830">MQMEANSSHDIFNSFSYIALLLSPAKCSGPTDVCAGANILAQGEDPPIKPDSEYPEWLFGLLDKSVRDAGKDDPMQKAYWKSRRKAAIKKANSLRAKK</sequence>
<dbReference type="PANTHER" id="PTHR28595:SF1">
    <property type="entry name" value="LARGE RIBOSOMAL SUBUNIT PROTEIN ML54"/>
    <property type="match status" value="1"/>
</dbReference>
<keyword evidence="3" id="KW-0689">Ribosomal protein</keyword>
<keyword evidence="2" id="KW-0809">Transit peptide</keyword>
<keyword evidence="9" id="KW-1185">Reference proteome</keyword>
<dbReference type="GO" id="GO:0003735">
    <property type="term" value="F:structural constituent of ribosome"/>
    <property type="evidence" value="ECO:0007669"/>
    <property type="project" value="TreeGrafter"/>
</dbReference>
<accession>A0A0L0G6D9</accession>
<keyword evidence="4" id="KW-0496">Mitochondrion</keyword>
<dbReference type="Proteomes" id="UP000054560">
    <property type="component" value="Unassembled WGS sequence"/>
</dbReference>
<comment type="similarity">
    <text evidence="6">Belongs to the mitochondrion-specific ribosomal protein mL54 family.</text>
</comment>
<evidence type="ECO:0000256" key="7">
    <source>
        <dbReference type="ARBA" id="ARBA00035179"/>
    </source>
</evidence>
<dbReference type="PANTHER" id="PTHR28595">
    <property type="entry name" value="39S RIBOSOMAL PROTEIN L54, MITOCHONDRIAL"/>
    <property type="match status" value="1"/>
</dbReference>
<evidence type="ECO:0000256" key="2">
    <source>
        <dbReference type="ARBA" id="ARBA00022946"/>
    </source>
</evidence>
<dbReference type="EMBL" id="KQ241764">
    <property type="protein sequence ID" value="KNC84446.1"/>
    <property type="molecule type" value="Genomic_DNA"/>
</dbReference>
<dbReference type="Pfam" id="PF08561">
    <property type="entry name" value="Ribosomal_L37"/>
    <property type="match status" value="1"/>
</dbReference>
<evidence type="ECO:0000256" key="1">
    <source>
        <dbReference type="ARBA" id="ARBA00004173"/>
    </source>
</evidence>
<dbReference type="InterPro" id="IPR013870">
    <property type="entry name" value="Ribosomal_mL54"/>
</dbReference>
<dbReference type="RefSeq" id="XP_014158348.1">
    <property type="nucleotide sequence ID" value="XM_014302873.1"/>
</dbReference>
<proteinExistence type="inferred from homology"/>
<comment type="subcellular location">
    <subcellularLocation>
        <location evidence="1">Mitochondrion</location>
    </subcellularLocation>
</comment>
<evidence type="ECO:0000256" key="3">
    <source>
        <dbReference type="ARBA" id="ARBA00022980"/>
    </source>
</evidence>
<dbReference type="OrthoDB" id="10252718at2759"/>
<evidence type="ECO:0000256" key="5">
    <source>
        <dbReference type="ARBA" id="ARBA00023274"/>
    </source>
</evidence>
<dbReference type="GO" id="GO:0005762">
    <property type="term" value="C:mitochondrial large ribosomal subunit"/>
    <property type="evidence" value="ECO:0007669"/>
    <property type="project" value="TreeGrafter"/>
</dbReference>
<evidence type="ECO:0000256" key="6">
    <source>
        <dbReference type="ARBA" id="ARBA00033752"/>
    </source>
</evidence>
<name>A0A0L0G6D9_9EUKA</name>
<evidence type="ECO:0000256" key="4">
    <source>
        <dbReference type="ARBA" id="ARBA00023128"/>
    </source>
</evidence>
<protein>
    <recommendedName>
        <fullName evidence="7">Large ribosomal subunit protein mL54</fullName>
    </recommendedName>
</protein>
<reference evidence="8 9" key="1">
    <citation type="submission" date="2011-02" db="EMBL/GenBank/DDBJ databases">
        <title>The Genome Sequence of Sphaeroforma arctica JP610.</title>
        <authorList>
            <consortium name="The Broad Institute Genome Sequencing Platform"/>
            <person name="Russ C."/>
            <person name="Cuomo C."/>
            <person name="Young S.K."/>
            <person name="Zeng Q."/>
            <person name="Gargeya S."/>
            <person name="Alvarado L."/>
            <person name="Berlin A."/>
            <person name="Chapman S.B."/>
            <person name="Chen Z."/>
            <person name="Freedman E."/>
            <person name="Gellesch M."/>
            <person name="Goldberg J."/>
            <person name="Griggs A."/>
            <person name="Gujja S."/>
            <person name="Heilman E."/>
            <person name="Heiman D."/>
            <person name="Howarth C."/>
            <person name="Mehta T."/>
            <person name="Neiman D."/>
            <person name="Pearson M."/>
            <person name="Roberts A."/>
            <person name="Saif S."/>
            <person name="Shea T."/>
            <person name="Shenoy N."/>
            <person name="Sisk P."/>
            <person name="Stolte C."/>
            <person name="Sykes S."/>
            <person name="White J."/>
            <person name="Yandava C."/>
            <person name="Burger G."/>
            <person name="Gray M.W."/>
            <person name="Holland P.W.H."/>
            <person name="King N."/>
            <person name="Lang F.B.F."/>
            <person name="Roger A.J."/>
            <person name="Ruiz-Trillo I."/>
            <person name="Haas B."/>
            <person name="Nusbaum C."/>
            <person name="Birren B."/>
        </authorList>
    </citation>
    <scope>NUCLEOTIDE SEQUENCE [LARGE SCALE GENOMIC DNA]</scope>
    <source>
        <strain evidence="8 9">JP610</strain>
    </source>
</reference>
<gene>
    <name evidence="8" type="ORF">SARC_03341</name>
</gene>
<dbReference type="STRING" id="667725.A0A0L0G6D9"/>